<evidence type="ECO:0000256" key="5">
    <source>
        <dbReference type="PROSITE-ProRule" id="PRU00455"/>
    </source>
</evidence>
<keyword evidence="2 5" id="KW-0863">Zinc-finger</keyword>
<dbReference type="HOGENOM" id="CLU_040603_0_1_1"/>
<evidence type="ECO:0000256" key="4">
    <source>
        <dbReference type="ARBA" id="ARBA00024004"/>
    </source>
</evidence>
<dbReference type="InterPro" id="IPR013083">
    <property type="entry name" value="Znf_RING/FYVE/PHD"/>
</dbReference>
<dbReference type="Gramene" id="LPERR01G01360.1">
    <property type="protein sequence ID" value="LPERR01G01360.1"/>
    <property type="gene ID" value="LPERR01G01360"/>
</dbReference>
<keyword evidence="9" id="KW-1185">Reference proteome</keyword>
<evidence type="ECO:0000256" key="2">
    <source>
        <dbReference type="ARBA" id="ARBA00022771"/>
    </source>
</evidence>
<dbReference type="eggNOG" id="KOG3002">
    <property type="taxonomic scope" value="Eukaryota"/>
</dbReference>
<evidence type="ECO:0000313" key="9">
    <source>
        <dbReference type="Proteomes" id="UP000032180"/>
    </source>
</evidence>
<dbReference type="Gene3D" id="3.30.40.10">
    <property type="entry name" value="Zinc/RING finger domain, C3HC4 (zinc finger)"/>
    <property type="match status" value="1"/>
</dbReference>
<dbReference type="InterPro" id="IPR044286">
    <property type="entry name" value="SINL_plant"/>
</dbReference>
<evidence type="ECO:0000313" key="8">
    <source>
        <dbReference type="EnsemblPlants" id="LPERR01G01360.1"/>
    </source>
</evidence>
<feature type="region of interest" description="Disordered" evidence="6">
    <location>
        <begin position="1"/>
        <end position="43"/>
    </location>
</feature>
<dbReference type="GO" id="GO:0016567">
    <property type="term" value="P:protein ubiquitination"/>
    <property type="evidence" value="ECO:0007669"/>
    <property type="project" value="UniProtKB-UniPathway"/>
</dbReference>
<evidence type="ECO:0000259" key="7">
    <source>
        <dbReference type="PROSITE" id="PS51081"/>
    </source>
</evidence>
<dbReference type="PANTHER" id="PTHR46632">
    <property type="entry name" value="E3 UBIQUITIN-PROTEIN LIGASE SINA-LIKE 4"/>
    <property type="match status" value="1"/>
</dbReference>
<comment type="function">
    <text evidence="4">E3 ubiquitin-protein ligase that mediates ubiquitination and subsequent proteasomal degradation of target proteins. E3 ubiquitin ligases accept ubiquitin from an E2 ubiquitin-conjugating enzyme in the form of a thioester and then directly transfers the ubiquitin to targeted substrates. It probably triggers the ubiquitin-mediated degradation of different substrates.</text>
</comment>
<dbReference type="PROSITE" id="PS51081">
    <property type="entry name" value="ZF_SIAH"/>
    <property type="match status" value="1"/>
</dbReference>
<reference evidence="9" key="2">
    <citation type="submission" date="2013-12" db="EMBL/GenBank/DDBJ databases">
        <authorList>
            <person name="Yu Y."/>
            <person name="Lee S."/>
            <person name="de Baynast K."/>
            <person name="Wissotski M."/>
            <person name="Liu L."/>
            <person name="Talag J."/>
            <person name="Goicoechea J."/>
            <person name="Angelova A."/>
            <person name="Jetty R."/>
            <person name="Kudrna D."/>
            <person name="Golser W."/>
            <person name="Rivera L."/>
            <person name="Zhang J."/>
            <person name="Wing R."/>
        </authorList>
    </citation>
    <scope>NUCLEOTIDE SEQUENCE</scope>
</reference>
<name>A0A0D9UW76_9ORYZ</name>
<evidence type="ECO:0000256" key="1">
    <source>
        <dbReference type="ARBA" id="ARBA00022723"/>
    </source>
</evidence>
<keyword evidence="3" id="KW-0862">Zinc</keyword>
<reference evidence="8 9" key="1">
    <citation type="submission" date="2012-08" db="EMBL/GenBank/DDBJ databases">
        <title>Oryza genome evolution.</title>
        <authorList>
            <person name="Wing R.A."/>
        </authorList>
    </citation>
    <scope>NUCLEOTIDE SEQUENCE</scope>
</reference>
<dbReference type="UniPathway" id="UPA00143"/>
<evidence type="ECO:0000256" key="3">
    <source>
        <dbReference type="ARBA" id="ARBA00022833"/>
    </source>
</evidence>
<reference evidence="8" key="3">
    <citation type="submission" date="2015-04" db="UniProtKB">
        <authorList>
            <consortium name="EnsemblPlants"/>
        </authorList>
    </citation>
    <scope>IDENTIFICATION</scope>
</reference>
<dbReference type="GO" id="GO:0008270">
    <property type="term" value="F:zinc ion binding"/>
    <property type="evidence" value="ECO:0007669"/>
    <property type="project" value="UniProtKB-KW"/>
</dbReference>
<feature type="domain" description="SIAH-type" evidence="7">
    <location>
        <begin position="126"/>
        <end position="184"/>
    </location>
</feature>
<dbReference type="Pfam" id="PF21361">
    <property type="entry name" value="Sina_ZnF"/>
    <property type="match status" value="1"/>
</dbReference>
<dbReference type="AlphaFoldDB" id="A0A0D9UW76"/>
<dbReference type="STRING" id="77586.A0A0D9UW76"/>
<proteinExistence type="predicted"/>
<sequence>MGEHNKRSSAAENGHTGGKKLKTNGEVKQERQEEEEEGEVSQEVVVEGESGRSLVTVAAAMEMEEPQISVRIAVGLLHCQACLLPLKPPCEVGHVVCSGCRGRHGQVCGSAAVYAHCGELDAIVATATVPCGYAAYGCDSHVVYAAAADHQRGCPHAPCACPEPGCAFTASPPSLLSHLATAHPYYPVTEISYGKPAKLAVPQPGHCHVLVGGDRDVFLVSPIAVGAATAVSVVSVRGNSGAAAGDDTATAATAQFKCKVWVEVSSSSDNMVMMTSKVRSSDLAGGLPAAGEGMFLVVPPELLQELSGETPIVSIRIDRVGAAAIAKSTTPRARGQRRSQ</sequence>
<dbReference type="Proteomes" id="UP000032180">
    <property type="component" value="Chromosome 1"/>
</dbReference>
<evidence type="ECO:0000256" key="6">
    <source>
        <dbReference type="SAM" id="MobiDB-lite"/>
    </source>
</evidence>
<keyword evidence="1" id="KW-0479">Metal-binding</keyword>
<dbReference type="PANTHER" id="PTHR46632:SF9">
    <property type="entry name" value="RING-TYPE E3 UBIQUITIN TRANSFERASE"/>
    <property type="match status" value="1"/>
</dbReference>
<dbReference type="SUPFAM" id="SSF49599">
    <property type="entry name" value="TRAF domain-like"/>
    <property type="match status" value="1"/>
</dbReference>
<accession>A0A0D9UW76</accession>
<dbReference type="EnsemblPlants" id="LPERR01G01360.1">
    <property type="protein sequence ID" value="LPERR01G01360.1"/>
    <property type="gene ID" value="LPERR01G01360"/>
</dbReference>
<organism evidence="8 9">
    <name type="scientific">Leersia perrieri</name>
    <dbReference type="NCBI Taxonomy" id="77586"/>
    <lineage>
        <taxon>Eukaryota</taxon>
        <taxon>Viridiplantae</taxon>
        <taxon>Streptophyta</taxon>
        <taxon>Embryophyta</taxon>
        <taxon>Tracheophyta</taxon>
        <taxon>Spermatophyta</taxon>
        <taxon>Magnoliopsida</taxon>
        <taxon>Liliopsida</taxon>
        <taxon>Poales</taxon>
        <taxon>Poaceae</taxon>
        <taxon>BOP clade</taxon>
        <taxon>Oryzoideae</taxon>
        <taxon>Oryzeae</taxon>
        <taxon>Oryzinae</taxon>
        <taxon>Leersia</taxon>
    </lineage>
</organism>
<protein>
    <recommendedName>
        <fullName evidence="7">SIAH-type domain-containing protein</fullName>
    </recommendedName>
</protein>
<dbReference type="InterPro" id="IPR013010">
    <property type="entry name" value="Znf_SIAH"/>
</dbReference>